<evidence type="ECO:0000313" key="2">
    <source>
        <dbReference type="Proteomes" id="UP001139103"/>
    </source>
</evidence>
<dbReference type="Proteomes" id="UP001139103">
    <property type="component" value="Unassembled WGS sequence"/>
</dbReference>
<keyword evidence="2" id="KW-1185">Reference proteome</keyword>
<name>A0A9X1SEZ3_9BACT</name>
<sequence length="142" mass="16377">MSKIRCQYCHEYIDSSDYPAHEDEHLKLRSDGQQNEYVTLPPEERVEGDLEGVPTVYLHTKCGHATGMPDEITRSYLKNPYLYLADATFCTGCGKHVPLRECVWTETGEDLQSHIDRLRAEKPELRPGIFMRMLVAVVKMFQ</sequence>
<comment type="caution">
    <text evidence="1">The sequence shown here is derived from an EMBL/GenBank/DDBJ whole genome shotgun (WGS) entry which is preliminary data.</text>
</comment>
<organism evidence="1 2">
    <name type="scientific">Blastopirellula sediminis</name>
    <dbReference type="NCBI Taxonomy" id="2894196"/>
    <lineage>
        <taxon>Bacteria</taxon>
        <taxon>Pseudomonadati</taxon>
        <taxon>Planctomycetota</taxon>
        <taxon>Planctomycetia</taxon>
        <taxon>Pirellulales</taxon>
        <taxon>Pirellulaceae</taxon>
        <taxon>Blastopirellula</taxon>
    </lineage>
</organism>
<dbReference type="EMBL" id="JAJKFT010000004">
    <property type="protein sequence ID" value="MCC9627733.1"/>
    <property type="molecule type" value="Genomic_DNA"/>
</dbReference>
<proteinExistence type="predicted"/>
<reference evidence="1" key="1">
    <citation type="submission" date="2021-11" db="EMBL/GenBank/DDBJ databases">
        <title>Genome sequence.</title>
        <authorList>
            <person name="Sun Q."/>
        </authorList>
    </citation>
    <scope>NUCLEOTIDE SEQUENCE</scope>
    <source>
        <strain evidence="1">JC732</strain>
    </source>
</reference>
<dbReference type="RefSeq" id="WP_230216362.1">
    <property type="nucleotide sequence ID" value="NZ_JAJKFT010000004.1"/>
</dbReference>
<evidence type="ECO:0000313" key="1">
    <source>
        <dbReference type="EMBL" id="MCC9627733.1"/>
    </source>
</evidence>
<protein>
    <submittedName>
        <fullName evidence="1">Uncharacterized protein</fullName>
    </submittedName>
</protein>
<accession>A0A9X1SEZ3</accession>
<gene>
    <name evidence="1" type="ORF">LOC68_04950</name>
</gene>
<dbReference type="AlphaFoldDB" id="A0A9X1SEZ3"/>